<keyword evidence="4" id="KW-1185">Reference proteome</keyword>
<dbReference type="InterPro" id="IPR045450">
    <property type="entry name" value="VMAP_C"/>
</dbReference>
<dbReference type="InterPro" id="IPR045555">
    <property type="entry name" value="VMAP-M0"/>
</dbReference>
<organism evidence="3 4">
    <name type="scientific">Nocardiopsis suaedae</name>
    <dbReference type="NCBI Taxonomy" id="3018444"/>
    <lineage>
        <taxon>Bacteria</taxon>
        <taxon>Bacillati</taxon>
        <taxon>Actinomycetota</taxon>
        <taxon>Actinomycetes</taxon>
        <taxon>Streptosporangiales</taxon>
        <taxon>Nocardiopsidaceae</taxon>
        <taxon>Nocardiopsis</taxon>
    </lineage>
</organism>
<evidence type="ECO:0000313" key="4">
    <source>
        <dbReference type="Proteomes" id="UP001165685"/>
    </source>
</evidence>
<dbReference type="Proteomes" id="UP001165685">
    <property type="component" value="Unassembled WGS sequence"/>
</dbReference>
<feature type="domain" description="vWA-MoxR associated protein C-terminal" evidence="2">
    <location>
        <begin position="377"/>
        <end position="627"/>
    </location>
</feature>
<protein>
    <submittedName>
        <fullName evidence="3">Trypsin-like peptidase domain-containing protein</fullName>
    </submittedName>
</protein>
<sequence>MDGLAGPREVVVSAHPWALRILTRDRGTGQADAIGTGVLLPGNRALTCAHVVEAVRGGATVAVDSPGFDTHWCSEVGDVRTVRQDRADFALLTLETPAPSWMQSARLQRIGPFDRRQLSTCGYPAGGDAAIWFYHWLGEFGGRPGHVQMLRQPSSPGIMPGCSGSGVRDDLTNAVVGLLVSSWEAGEAGGGVAFMLPVDAVIDALPDLADCLETLDTAEPAPDPDGDLPPEASRQAHRLLSQIRPHRLGTLVRMAAPSGDTLLRGREPRDTVEAFEALLDRNAPLSGVPPYLFFADLVLAEAEAGRADTGSGVRPLRALRAWVGDQAERLELLERQGASRVRAALAERRARLTEPGEGHGHVLLRIEREGDRPDDARRRLSAWRSGPEEWLPERVVDAVVPMGGLAERAVRAIVEAETGWLEEQETDPLVEIALPVEFLDLEVERWPYPVHGADAPWTHGPTVPLGIRHDVVVRGVTRPRTSKVRWRSRWARLQDPLRPRVHWVPASSEAGPDSATRVYIALEQDNESTLVVLGPGIGTDLGAAAMGSALISGYPYLLWDRRGPLDDEFRREFEAAMEAKAAIEAEGASGARLVREAVRHLRRTGRRADDGSGDGPHRRIVLFHEDPHRPLPSIAPAACVRTER</sequence>
<dbReference type="Pfam" id="PF19916">
    <property type="entry name" value="VMAP-M0"/>
    <property type="match status" value="1"/>
</dbReference>
<dbReference type="Pfam" id="PF13365">
    <property type="entry name" value="Trypsin_2"/>
    <property type="match status" value="1"/>
</dbReference>
<proteinExistence type="predicted"/>
<accession>A0ABT4TN82</accession>
<name>A0ABT4TN82_9ACTN</name>
<evidence type="ECO:0000313" key="3">
    <source>
        <dbReference type="EMBL" id="MDA2805821.1"/>
    </source>
</evidence>
<dbReference type="InterPro" id="IPR009003">
    <property type="entry name" value="Peptidase_S1_PA"/>
</dbReference>
<gene>
    <name evidence="3" type="ORF">O4U47_14995</name>
</gene>
<dbReference type="EMBL" id="JAQFWP010000025">
    <property type="protein sequence ID" value="MDA2805821.1"/>
    <property type="molecule type" value="Genomic_DNA"/>
</dbReference>
<reference evidence="3" key="1">
    <citation type="submission" date="2023-01" db="EMBL/GenBank/DDBJ databases">
        <title>Draft genome sequence of Nocardiopsis sp. LSu2-4 isolated from halophytes.</title>
        <authorList>
            <person name="Duangmal K."/>
            <person name="Chantavorakit T."/>
        </authorList>
    </citation>
    <scope>NUCLEOTIDE SEQUENCE</scope>
    <source>
        <strain evidence="3">LSu2-4</strain>
    </source>
</reference>
<dbReference type="Pfam" id="PF20028">
    <property type="entry name" value="VMAP-C"/>
    <property type="match status" value="1"/>
</dbReference>
<comment type="caution">
    <text evidence="3">The sequence shown here is derived from an EMBL/GenBank/DDBJ whole genome shotgun (WGS) entry which is preliminary data.</text>
</comment>
<dbReference type="RefSeq" id="WP_270678468.1">
    <property type="nucleotide sequence ID" value="NZ_JAQFWP010000025.1"/>
</dbReference>
<dbReference type="SUPFAM" id="SSF50494">
    <property type="entry name" value="Trypsin-like serine proteases"/>
    <property type="match status" value="1"/>
</dbReference>
<evidence type="ECO:0000259" key="1">
    <source>
        <dbReference type="Pfam" id="PF19916"/>
    </source>
</evidence>
<dbReference type="Gene3D" id="2.40.10.10">
    <property type="entry name" value="Trypsin-like serine proteases"/>
    <property type="match status" value="2"/>
</dbReference>
<feature type="domain" description="vWA-MoxR associated protein middle region 0" evidence="1">
    <location>
        <begin position="228"/>
        <end position="338"/>
    </location>
</feature>
<evidence type="ECO:0000259" key="2">
    <source>
        <dbReference type="Pfam" id="PF20028"/>
    </source>
</evidence>
<dbReference type="InterPro" id="IPR043504">
    <property type="entry name" value="Peptidase_S1_PA_chymotrypsin"/>
</dbReference>